<evidence type="ECO:0000259" key="3">
    <source>
        <dbReference type="Pfam" id="PF16344"/>
    </source>
</evidence>
<dbReference type="Pfam" id="PF04773">
    <property type="entry name" value="FecR"/>
    <property type="match status" value="1"/>
</dbReference>
<evidence type="ECO:0000259" key="2">
    <source>
        <dbReference type="Pfam" id="PF04773"/>
    </source>
</evidence>
<keyword evidence="1" id="KW-0812">Transmembrane</keyword>
<dbReference type="PANTHER" id="PTHR30273:SF2">
    <property type="entry name" value="PROTEIN FECR"/>
    <property type="match status" value="1"/>
</dbReference>
<dbReference type="PANTHER" id="PTHR30273">
    <property type="entry name" value="PERIPLASMIC SIGNAL SENSOR AND SIGMA FACTOR ACTIVATOR FECR-RELATED"/>
    <property type="match status" value="1"/>
</dbReference>
<evidence type="ECO:0000313" key="5">
    <source>
        <dbReference type="Proteomes" id="UP000620550"/>
    </source>
</evidence>
<evidence type="ECO:0008006" key="6">
    <source>
        <dbReference type="Google" id="ProtNLM"/>
    </source>
</evidence>
<dbReference type="Proteomes" id="UP000620550">
    <property type="component" value="Unassembled WGS sequence"/>
</dbReference>
<evidence type="ECO:0000313" key="4">
    <source>
        <dbReference type="EMBL" id="GHE45482.1"/>
    </source>
</evidence>
<evidence type="ECO:0000256" key="1">
    <source>
        <dbReference type="SAM" id="Phobius"/>
    </source>
</evidence>
<dbReference type="Gene3D" id="3.55.50.30">
    <property type="match status" value="1"/>
</dbReference>
<sequence length="423" mass="48607">MLVVIILAHIDNRLIGMELKNIRTKQLLKQSILHELAEGERDELRELLNTLSQEEQERLYFEACEEAISAHESELLQPFSPTEKEQILVNILNKDHGAQKQRPRRFVYRVYLPYLAACFILSFISIAFLYFRQQKDHIGYDSTQPVAEVNSDINPADERALLTTKDGTSVTLDTLALGEVIRGDNFQILRLSTGELQYQMVRNEDSPQEHMIRTPKGGTISIILPDGTKVWLNAASFLRFNPDMESSDRRVTVEGEVYFEVAKRTTQRFIVSSGAGEIEVLGTKFNVNTYQRNRTEVGLLEGSIRLTTAKTTRRMVPSELAVIRDDGYTQTTRLENIDDIILWKEGLFNFQNATPELLAEELSRWYNVDVTVVDRHAKHRINGKISRNLKLSKMIEMLDFLGFHATYSNQKLIINTKNKEPMR</sequence>
<dbReference type="InterPro" id="IPR032508">
    <property type="entry name" value="FecR_C"/>
</dbReference>
<comment type="caution">
    <text evidence="4">The sequence shown here is derived from an EMBL/GenBank/DDBJ whole genome shotgun (WGS) entry which is preliminary data.</text>
</comment>
<accession>A0ABQ3HYV7</accession>
<organism evidence="4 5">
    <name type="scientific">Sphingobacterium griseoflavum</name>
    <dbReference type="NCBI Taxonomy" id="1474952"/>
    <lineage>
        <taxon>Bacteria</taxon>
        <taxon>Pseudomonadati</taxon>
        <taxon>Bacteroidota</taxon>
        <taxon>Sphingobacteriia</taxon>
        <taxon>Sphingobacteriales</taxon>
        <taxon>Sphingobacteriaceae</taxon>
        <taxon>Sphingobacterium</taxon>
    </lineage>
</organism>
<reference evidence="5" key="1">
    <citation type="journal article" date="2019" name="Int. J. Syst. Evol. Microbiol.">
        <title>The Global Catalogue of Microorganisms (GCM) 10K type strain sequencing project: providing services to taxonomists for standard genome sequencing and annotation.</title>
        <authorList>
            <consortium name="The Broad Institute Genomics Platform"/>
            <consortium name="The Broad Institute Genome Sequencing Center for Infectious Disease"/>
            <person name="Wu L."/>
            <person name="Ma J."/>
        </authorList>
    </citation>
    <scope>NUCLEOTIDE SEQUENCE [LARGE SCALE GENOMIC DNA]</scope>
    <source>
        <strain evidence="5">CGMCC 1.12966</strain>
    </source>
</reference>
<feature type="transmembrane region" description="Helical" evidence="1">
    <location>
        <begin position="110"/>
        <end position="131"/>
    </location>
</feature>
<keyword evidence="1" id="KW-1133">Transmembrane helix</keyword>
<gene>
    <name evidence="4" type="ORF">GCM10017764_30870</name>
</gene>
<dbReference type="Gene3D" id="2.60.120.1440">
    <property type="match status" value="1"/>
</dbReference>
<protein>
    <recommendedName>
        <fullName evidence="6">Anti-sigma factor</fullName>
    </recommendedName>
</protein>
<dbReference type="InterPro" id="IPR012373">
    <property type="entry name" value="Ferrdict_sens_TM"/>
</dbReference>
<proteinExistence type="predicted"/>
<name>A0ABQ3HYV7_9SPHI</name>
<dbReference type="InterPro" id="IPR006860">
    <property type="entry name" value="FecR"/>
</dbReference>
<keyword evidence="1" id="KW-0472">Membrane</keyword>
<dbReference type="EMBL" id="BNAF01000013">
    <property type="protein sequence ID" value="GHE45482.1"/>
    <property type="molecule type" value="Genomic_DNA"/>
</dbReference>
<feature type="domain" description="Protein FecR C-terminal" evidence="3">
    <location>
        <begin position="348"/>
        <end position="413"/>
    </location>
</feature>
<keyword evidence="5" id="KW-1185">Reference proteome</keyword>
<feature type="domain" description="FecR protein" evidence="2">
    <location>
        <begin position="212"/>
        <end position="305"/>
    </location>
</feature>
<dbReference type="Pfam" id="PF16344">
    <property type="entry name" value="FecR_C"/>
    <property type="match status" value="1"/>
</dbReference>